<dbReference type="Proteomes" id="UP000308828">
    <property type="component" value="Unassembled WGS sequence"/>
</dbReference>
<evidence type="ECO:0000259" key="2">
    <source>
        <dbReference type="Pfam" id="PF07238"/>
    </source>
</evidence>
<protein>
    <submittedName>
        <fullName evidence="3">PilZ domain-containing protein</fullName>
    </submittedName>
</protein>
<feature type="domain" description="PilZ" evidence="2">
    <location>
        <begin position="17"/>
        <end position="96"/>
    </location>
</feature>
<evidence type="ECO:0000313" key="3">
    <source>
        <dbReference type="EMBL" id="THV25429.1"/>
    </source>
</evidence>
<dbReference type="AlphaFoldDB" id="A0A4S8PBH3"/>
<gene>
    <name evidence="3" type="ORF">FAA97_04340</name>
</gene>
<evidence type="ECO:0000256" key="1">
    <source>
        <dbReference type="SAM" id="MobiDB-lite"/>
    </source>
</evidence>
<dbReference type="SUPFAM" id="SSF141371">
    <property type="entry name" value="PilZ domain-like"/>
    <property type="match status" value="1"/>
</dbReference>
<dbReference type="Gene3D" id="2.40.10.220">
    <property type="entry name" value="predicted glycosyltransferase like domains"/>
    <property type="match status" value="1"/>
</dbReference>
<dbReference type="GO" id="GO:0035438">
    <property type="term" value="F:cyclic-di-GMP binding"/>
    <property type="evidence" value="ECO:0007669"/>
    <property type="project" value="InterPro"/>
</dbReference>
<accession>A0A4S8PBH3</accession>
<proteinExistence type="predicted"/>
<name>A0A4S8PBH3_9HYPH</name>
<sequence>MSHQSKAEIPGLPDQSERRREPRLRALKAGRAVIGNGHSTFDCTIRNLSSHGAKVIFESTVPIPQHFELRFEDGHHHACEVRWRTPKELGVLFTDVT</sequence>
<keyword evidence="4" id="KW-1185">Reference proteome</keyword>
<dbReference type="OrthoDB" id="7210926at2"/>
<feature type="region of interest" description="Disordered" evidence="1">
    <location>
        <begin position="1"/>
        <end position="21"/>
    </location>
</feature>
<dbReference type="InterPro" id="IPR009875">
    <property type="entry name" value="PilZ_domain"/>
</dbReference>
<comment type="caution">
    <text evidence="3">The sequence shown here is derived from an EMBL/GenBank/DDBJ whole genome shotgun (WGS) entry which is preliminary data.</text>
</comment>
<dbReference type="Pfam" id="PF07238">
    <property type="entry name" value="PilZ"/>
    <property type="match status" value="1"/>
</dbReference>
<organism evidence="3 4">
    <name type="scientific">Peteryoungia ipomoeae</name>
    <dbReference type="NCBI Taxonomy" id="1210932"/>
    <lineage>
        <taxon>Bacteria</taxon>
        <taxon>Pseudomonadati</taxon>
        <taxon>Pseudomonadota</taxon>
        <taxon>Alphaproteobacteria</taxon>
        <taxon>Hyphomicrobiales</taxon>
        <taxon>Rhizobiaceae</taxon>
        <taxon>Peteryoungia</taxon>
    </lineage>
</organism>
<dbReference type="EMBL" id="STGV01000001">
    <property type="protein sequence ID" value="THV25429.1"/>
    <property type="molecule type" value="Genomic_DNA"/>
</dbReference>
<dbReference type="RefSeq" id="WP_136597275.1">
    <property type="nucleotide sequence ID" value="NZ_STGV01000001.1"/>
</dbReference>
<reference evidence="3 4" key="1">
    <citation type="submission" date="2019-04" db="EMBL/GenBank/DDBJ databases">
        <title>Genome sequence of strain shin9-1.</title>
        <authorList>
            <person name="Gao J."/>
            <person name="Sun J."/>
        </authorList>
    </citation>
    <scope>NUCLEOTIDE SEQUENCE [LARGE SCALE GENOMIC DNA]</scope>
    <source>
        <strain evidence="4">shin9-1</strain>
    </source>
</reference>
<evidence type="ECO:0000313" key="4">
    <source>
        <dbReference type="Proteomes" id="UP000308828"/>
    </source>
</evidence>